<evidence type="ECO:0000256" key="2">
    <source>
        <dbReference type="ARBA" id="ARBA00022649"/>
    </source>
</evidence>
<proteinExistence type="inferred from homology"/>
<gene>
    <name evidence="3" type="ORF">FL622_13770</name>
</gene>
<evidence type="ECO:0000313" key="3">
    <source>
        <dbReference type="EMBL" id="TRO79332.1"/>
    </source>
</evidence>
<dbReference type="InterPro" id="IPR007712">
    <property type="entry name" value="RelE/ParE_toxin"/>
</dbReference>
<evidence type="ECO:0000313" key="4">
    <source>
        <dbReference type="Proteomes" id="UP000317155"/>
    </source>
</evidence>
<dbReference type="OrthoDB" id="5574284at2"/>
<dbReference type="Pfam" id="PF05016">
    <property type="entry name" value="ParE_toxin"/>
    <property type="match status" value="1"/>
</dbReference>
<dbReference type="RefSeq" id="WP_092053839.1">
    <property type="nucleotide sequence ID" value="NZ_FOJJ01000003.1"/>
</dbReference>
<dbReference type="PANTHER" id="PTHR33755:SF5">
    <property type="entry name" value="TYPE II TOXIN-ANTITOXIN SYSTEM RELE_PARE FAMILY TOXIN"/>
    <property type="match status" value="1"/>
</dbReference>
<name>A0A550J8C7_9BACT</name>
<dbReference type="PANTHER" id="PTHR33755">
    <property type="entry name" value="TOXIN PARE1-RELATED"/>
    <property type="match status" value="1"/>
</dbReference>
<accession>A0A550J8C7</accession>
<comment type="caution">
    <text evidence="3">The sequence shown here is derived from an EMBL/GenBank/DDBJ whole genome shotgun (WGS) entry which is preliminary data.</text>
</comment>
<evidence type="ECO:0000256" key="1">
    <source>
        <dbReference type="ARBA" id="ARBA00006226"/>
    </source>
</evidence>
<reference evidence="3 4" key="1">
    <citation type="submission" date="2019-07" db="EMBL/GenBank/DDBJ databases">
        <title>Insights of Desulfuromonas acetexigens electromicrobiology.</title>
        <authorList>
            <person name="Katuri K."/>
            <person name="Sapireddy V."/>
            <person name="Shaw D.R."/>
            <person name="Saikaly P."/>
        </authorList>
    </citation>
    <scope>NUCLEOTIDE SEQUENCE [LARGE SCALE GENOMIC DNA]</scope>
    <source>
        <strain evidence="3 4">2873</strain>
    </source>
</reference>
<dbReference type="Gene3D" id="3.30.2310.20">
    <property type="entry name" value="RelE-like"/>
    <property type="match status" value="1"/>
</dbReference>
<dbReference type="Proteomes" id="UP000317155">
    <property type="component" value="Unassembled WGS sequence"/>
</dbReference>
<comment type="similarity">
    <text evidence="1">Belongs to the RelE toxin family.</text>
</comment>
<dbReference type="InterPro" id="IPR051803">
    <property type="entry name" value="TA_system_RelE-like_toxin"/>
</dbReference>
<protein>
    <submittedName>
        <fullName evidence="3">Type II toxin-antitoxin system RelE/ParE family toxin</fullName>
    </submittedName>
</protein>
<keyword evidence="4" id="KW-1185">Reference proteome</keyword>
<sequence length="99" mass="11781">MPRPLTVTLAESAVTDLEGLRDYYREQQVPEVGERFVREIIALIEKLPAHPERGRVVPEFGQPWLRELIHPPFRIVYRRDAERLSIVRVWRSERLLRLP</sequence>
<dbReference type="InterPro" id="IPR035093">
    <property type="entry name" value="RelE/ParE_toxin_dom_sf"/>
</dbReference>
<dbReference type="AlphaFoldDB" id="A0A550J8C7"/>
<dbReference type="EMBL" id="VJVV01000011">
    <property type="protein sequence ID" value="TRO79332.1"/>
    <property type="molecule type" value="Genomic_DNA"/>
</dbReference>
<organism evidence="3 4">
    <name type="scientific">Trichloromonas acetexigens</name>
    <dbReference type="NCBI Taxonomy" id="38815"/>
    <lineage>
        <taxon>Bacteria</taxon>
        <taxon>Pseudomonadati</taxon>
        <taxon>Thermodesulfobacteriota</taxon>
        <taxon>Desulfuromonadia</taxon>
        <taxon>Desulfuromonadales</taxon>
        <taxon>Trichloromonadaceae</taxon>
        <taxon>Trichloromonas</taxon>
    </lineage>
</organism>
<keyword evidence="2" id="KW-1277">Toxin-antitoxin system</keyword>